<dbReference type="SFLD" id="SFLDS00029">
    <property type="entry name" value="Radical_SAM"/>
    <property type="match status" value="1"/>
</dbReference>
<dbReference type="Pfam" id="PF04055">
    <property type="entry name" value="Radical_SAM"/>
    <property type="match status" value="1"/>
</dbReference>
<feature type="domain" description="Radical SAM core" evidence="1">
    <location>
        <begin position="207"/>
        <end position="454"/>
    </location>
</feature>
<dbReference type="GeneID" id="41594939"/>
<keyword evidence="3" id="KW-1185">Reference proteome</keyword>
<dbReference type="Gene3D" id="3.80.30.20">
    <property type="entry name" value="tm_1862 like domain"/>
    <property type="match status" value="1"/>
</dbReference>
<accession>A0A2K5AR36</accession>
<organism evidence="2 3">
    <name type="scientific">Candidatus Nitrosocaldus cavascurensis</name>
    <dbReference type="NCBI Taxonomy" id="2058097"/>
    <lineage>
        <taxon>Archaea</taxon>
        <taxon>Nitrososphaerota</taxon>
        <taxon>Nitrososphaeria</taxon>
        <taxon>Candidatus Nitrosocaldales</taxon>
        <taxon>Candidatus Nitrosocaldaceae</taxon>
        <taxon>Candidatus Nitrosocaldus</taxon>
    </lineage>
</organism>
<dbReference type="SFLD" id="SFLDG01082">
    <property type="entry name" value="B12-binding_domain_containing"/>
    <property type="match status" value="1"/>
</dbReference>
<protein>
    <submittedName>
        <fullName evidence="2">Putative radical SAM domain protein</fullName>
    </submittedName>
</protein>
<dbReference type="GO" id="GO:0051536">
    <property type="term" value="F:iron-sulfur cluster binding"/>
    <property type="evidence" value="ECO:0007669"/>
    <property type="project" value="InterPro"/>
</dbReference>
<evidence type="ECO:0000259" key="1">
    <source>
        <dbReference type="PROSITE" id="PS51918"/>
    </source>
</evidence>
<dbReference type="InterPro" id="IPR023404">
    <property type="entry name" value="rSAM_horseshoe"/>
</dbReference>
<dbReference type="KEGG" id="ncv:NCAV_0882"/>
<name>A0A2K5AR36_9ARCH</name>
<evidence type="ECO:0000313" key="3">
    <source>
        <dbReference type="Proteomes" id="UP000236248"/>
    </source>
</evidence>
<dbReference type="RefSeq" id="WP_158648729.1">
    <property type="nucleotide sequence ID" value="NZ_LT981265.1"/>
</dbReference>
<gene>
    <name evidence="2" type="ORF">NCAV_0882</name>
</gene>
<dbReference type="SMART" id="SM00729">
    <property type="entry name" value="Elp3"/>
    <property type="match status" value="1"/>
</dbReference>
<dbReference type="GO" id="GO:0003824">
    <property type="term" value="F:catalytic activity"/>
    <property type="evidence" value="ECO:0007669"/>
    <property type="project" value="InterPro"/>
</dbReference>
<proteinExistence type="predicted"/>
<dbReference type="InterPro" id="IPR006638">
    <property type="entry name" value="Elp3/MiaA/NifB-like_rSAM"/>
</dbReference>
<dbReference type="InterPro" id="IPR058240">
    <property type="entry name" value="rSAM_sf"/>
</dbReference>
<dbReference type="SUPFAM" id="SSF102114">
    <property type="entry name" value="Radical SAM enzymes"/>
    <property type="match status" value="1"/>
</dbReference>
<reference evidence="3" key="1">
    <citation type="submission" date="2018-01" db="EMBL/GenBank/DDBJ databases">
        <authorList>
            <person name="Kerou L M."/>
        </authorList>
    </citation>
    <scope>NUCLEOTIDE SEQUENCE [LARGE SCALE GENOMIC DNA]</scope>
    <source>
        <strain evidence="3">SCU2</strain>
    </source>
</reference>
<dbReference type="PANTHER" id="PTHR42731">
    <property type="entry name" value="SLL1084 PROTEIN"/>
    <property type="match status" value="1"/>
</dbReference>
<sequence>MKGRQIVLTADRSLLSNYRDNMLFGFVACMPVEKISKQLYYRVFCPAVPADKVSGEALFAPLGLRRIESSLMDGFGRENVIVAHCDHLEKAIGEETKVVGINVMDPLGIGPITTSISGKPYTPYTRYTFEELMSRIMRLKSKYKFKVVVGGAGAWQLYRREDRERLGIDHIVFGEADNHCVEMFHDIMDGNAKEFMSVLTNRIGEVPYIRNPTCNSTIEAMRGCGRGCDFCDPNRRMKRDFPVERLKEEASINLKHHTCIWLLSDEIMLYGCDNKDMYPNRDAIVTLYKELKSLGNVDYIGAVHVTLSSVAADPECIAKIREINNFNASRWNGIQPGIETGSVEMFKKHMPLKAKPFSPEEWPEVVEEGIRILNENYIFAACTLVMGLPGEQDDDVKDTIELVKRLDGSAFVVVPLLWTDYFKPENSLTTDKFTKLHWKLYYLCWKISTKAIYNWIWYATAHFPPLVRQIAGLVGKFGAAYQLRYVRDKAKSIIGEDPDFDNI</sequence>
<dbReference type="PANTHER" id="PTHR42731:SF4">
    <property type="entry name" value="RADICAL SAM DOMAIN PROTEIN"/>
    <property type="match status" value="1"/>
</dbReference>
<dbReference type="EMBL" id="LT981265">
    <property type="protein sequence ID" value="SPC34059.1"/>
    <property type="molecule type" value="Genomic_DNA"/>
</dbReference>
<evidence type="ECO:0000313" key="2">
    <source>
        <dbReference type="EMBL" id="SPC34059.1"/>
    </source>
</evidence>
<dbReference type="AlphaFoldDB" id="A0A2K5AR36"/>
<dbReference type="InterPro" id="IPR007197">
    <property type="entry name" value="rSAM"/>
</dbReference>
<dbReference type="PROSITE" id="PS51918">
    <property type="entry name" value="RADICAL_SAM"/>
    <property type="match status" value="1"/>
</dbReference>
<dbReference type="Proteomes" id="UP000236248">
    <property type="component" value="Chromosome NCAV"/>
</dbReference>